<accession>A0A6G1L6X6</accession>
<sequence length="145" mass="15895">MQSPISIAVALTLACTATATLKPAYSNSKGKRPKHTCQEAKRSKDIQAAECSHNVRTHELQTFAVFIKDPSKDKYHGAPYGDCYAYTCEPPTEMIEDERAWLFLWSNLGDDKEGPGTGCIKDSQTGKCGCENSNGQFIPEGNNCK</sequence>
<name>A0A6G1L6X6_9PEZI</name>
<gene>
    <name evidence="2" type="ORF">EJ03DRAFT_122423</name>
</gene>
<proteinExistence type="predicted"/>
<dbReference type="AlphaFoldDB" id="A0A6G1L6X6"/>
<evidence type="ECO:0000313" key="3">
    <source>
        <dbReference type="Proteomes" id="UP000799436"/>
    </source>
</evidence>
<feature type="chain" id="PRO_5026132628" description="Small secreted protein" evidence="1">
    <location>
        <begin position="20"/>
        <end position="145"/>
    </location>
</feature>
<keyword evidence="3" id="KW-1185">Reference proteome</keyword>
<dbReference type="EMBL" id="ML995845">
    <property type="protein sequence ID" value="KAF2768380.1"/>
    <property type="molecule type" value="Genomic_DNA"/>
</dbReference>
<dbReference type="PANTHER" id="PTHR35396:SF1">
    <property type="entry name" value="SMALL SECRETED PROTEIN"/>
    <property type="match status" value="1"/>
</dbReference>
<keyword evidence="1" id="KW-0732">Signal</keyword>
<evidence type="ECO:0008006" key="4">
    <source>
        <dbReference type="Google" id="ProtNLM"/>
    </source>
</evidence>
<protein>
    <recommendedName>
        <fullName evidence="4">Small secreted protein</fullName>
    </recommendedName>
</protein>
<evidence type="ECO:0000313" key="2">
    <source>
        <dbReference type="EMBL" id="KAF2768380.1"/>
    </source>
</evidence>
<dbReference type="Proteomes" id="UP000799436">
    <property type="component" value="Unassembled WGS sequence"/>
</dbReference>
<dbReference type="PANTHER" id="PTHR35396">
    <property type="entry name" value="SMALL SECRETED PROTEIN"/>
    <property type="match status" value="1"/>
</dbReference>
<dbReference type="OrthoDB" id="160054at2759"/>
<evidence type="ECO:0000256" key="1">
    <source>
        <dbReference type="SAM" id="SignalP"/>
    </source>
</evidence>
<reference evidence="2" key="1">
    <citation type="journal article" date="2020" name="Stud. Mycol.">
        <title>101 Dothideomycetes genomes: a test case for predicting lifestyles and emergence of pathogens.</title>
        <authorList>
            <person name="Haridas S."/>
            <person name="Albert R."/>
            <person name="Binder M."/>
            <person name="Bloem J."/>
            <person name="Labutti K."/>
            <person name="Salamov A."/>
            <person name="Andreopoulos B."/>
            <person name="Baker S."/>
            <person name="Barry K."/>
            <person name="Bills G."/>
            <person name="Bluhm B."/>
            <person name="Cannon C."/>
            <person name="Castanera R."/>
            <person name="Culley D."/>
            <person name="Daum C."/>
            <person name="Ezra D."/>
            <person name="Gonzalez J."/>
            <person name="Henrissat B."/>
            <person name="Kuo A."/>
            <person name="Liang C."/>
            <person name="Lipzen A."/>
            <person name="Lutzoni F."/>
            <person name="Magnuson J."/>
            <person name="Mondo S."/>
            <person name="Nolan M."/>
            <person name="Ohm R."/>
            <person name="Pangilinan J."/>
            <person name="Park H.-J."/>
            <person name="Ramirez L."/>
            <person name="Alfaro M."/>
            <person name="Sun H."/>
            <person name="Tritt A."/>
            <person name="Yoshinaga Y."/>
            <person name="Zwiers L.-H."/>
            <person name="Turgeon B."/>
            <person name="Goodwin S."/>
            <person name="Spatafora J."/>
            <person name="Crous P."/>
            <person name="Grigoriev I."/>
        </authorList>
    </citation>
    <scope>NUCLEOTIDE SEQUENCE</scope>
    <source>
        <strain evidence="2">CBS 116005</strain>
    </source>
</reference>
<organism evidence="2 3">
    <name type="scientific">Teratosphaeria nubilosa</name>
    <dbReference type="NCBI Taxonomy" id="161662"/>
    <lineage>
        <taxon>Eukaryota</taxon>
        <taxon>Fungi</taxon>
        <taxon>Dikarya</taxon>
        <taxon>Ascomycota</taxon>
        <taxon>Pezizomycotina</taxon>
        <taxon>Dothideomycetes</taxon>
        <taxon>Dothideomycetidae</taxon>
        <taxon>Mycosphaerellales</taxon>
        <taxon>Teratosphaeriaceae</taxon>
        <taxon>Teratosphaeria</taxon>
    </lineage>
</organism>
<feature type="signal peptide" evidence="1">
    <location>
        <begin position="1"/>
        <end position="19"/>
    </location>
</feature>